<keyword evidence="2" id="KW-1185">Reference proteome</keyword>
<name>A0A1E3W8B8_9HYPH</name>
<comment type="caution">
    <text evidence="1">The sequence shown here is derived from an EMBL/GenBank/DDBJ whole genome shotgun (WGS) entry which is preliminary data.</text>
</comment>
<reference evidence="1 2" key="1">
    <citation type="journal article" date="2016" name="Environ. Microbiol.">
        <title>New Methyloceanibacter diversity from North Sea sediments includes methanotroph containing solely the soluble methane monooxygenase.</title>
        <authorList>
            <person name="Vekeman B."/>
            <person name="Kerckhof F.M."/>
            <person name="Cremers G."/>
            <person name="de Vos P."/>
            <person name="Vandamme P."/>
            <person name="Boon N."/>
            <person name="Op den Camp H.J."/>
            <person name="Heylen K."/>
        </authorList>
    </citation>
    <scope>NUCLEOTIDE SEQUENCE [LARGE SCALE GENOMIC DNA]</scope>
    <source>
        <strain evidence="1 2">R-67177</strain>
    </source>
</reference>
<gene>
    <name evidence="1" type="ORF">AUC71_02385</name>
</gene>
<proteinExistence type="predicted"/>
<protein>
    <submittedName>
        <fullName evidence="1">Uncharacterized protein</fullName>
    </submittedName>
</protein>
<dbReference type="AlphaFoldDB" id="A0A1E3W8B8"/>
<evidence type="ECO:0000313" key="1">
    <source>
        <dbReference type="EMBL" id="ODS02075.1"/>
    </source>
</evidence>
<dbReference type="Proteomes" id="UP000095042">
    <property type="component" value="Unassembled WGS sequence"/>
</dbReference>
<accession>A0A1E3W8B8</accession>
<organism evidence="1 2">
    <name type="scientific">Methyloceanibacter marginalis</name>
    <dbReference type="NCBI Taxonomy" id="1774971"/>
    <lineage>
        <taxon>Bacteria</taxon>
        <taxon>Pseudomonadati</taxon>
        <taxon>Pseudomonadota</taxon>
        <taxon>Alphaproteobacteria</taxon>
        <taxon>Hyphomicrobiales</taxon>
        <taxon>Hyphomicrobiaceae</taxon>
        <taxon>Methyloceanibacter</taxon>
    </lineage>
</organism>
<dbReference type="EMBL" id="LPWD01000415">
    <property type="protein sequence ID" value="ODS02075.1"/>
    <property type="molecule type" value="Genomic_DNA"/>
</dbReference>
<evidence type="ECO:0000313" key="2">
    <source>
        <dbReference type="Proteomes" id="UP000095042"/>
    </source>
</evidence>
<sequence>MIWKVGIQGALNLSLRNPYRNASGDIFSSAAPIIVELCKRPAHRLPARFRAGVMEYHSTIIQPNYHAIMTEVTLIIAIALARYKRNTSSINEACNLVGHRQNVWTHSSPRRMQTSVSRQADNILSVYAQICRSIVLRLGHFLIELLLRKARRAKRPKYHFERRQAQAHGAHCCRYGMGKIMDVRWRVGTQHPRCV</sequence>